<comment type="caution">
    <text evidence="4">The sequence shown here is derived from an EMBL/GenBank/DDBJ whole genome shotgun (WGS) entry which is preliminary data.</text>
</comment>
<keyword evidence="5" id="KW-1185">Reference proteome</keyword>
<name>A0AB34GK04_ESCRO</name>
<dbReference type="PANTHER" id="PTHR10183">
    <property type="entry name" value="CALPAIN"/>
    <property type="match status" value="1"/>
</dbReference>
<feature type="domain" description="Calpain catalytic" evidence="3">
    <location>
        <begin position="1"/>
        <end position="144"/>
    </location>
</feature>
<comment type="similarity">
    <text evidence="1">Belongs to the peptidase C2 family.</text>
</comment>
<dbReference type="GO" id="GO:0006508">
    <property type="term" value="P:proteolysis"/>
    <property type="evidence" value="ECO:0007669"/>
    <property type="project" value="InterPro"/>
</dbReference>
<dbReference type="Proteomes" id="UP001159641">
    <property type="component" value="Unassembled WGS sequence"/>
</dbReference>
<dbReference type="PROSITE" id="PS50203">
    <property type="entry name" value="CALPAIN_CAT"/>
    <property type="match status" value="1"/>
</dbReference>
<sequence length="144" mass="15853">MAPASFLKGADIIQFWQCGQWVEVVTDDRLPVLNNEYFFVNPRNKQEFWPSLLEKACARFHASCVNLHYGYLPDALVDLTGGVVTNISLHSSSSDLMTMVKMVAEAGSLMTCSTLAGPTSESTRMANGLVSRRAYPVTGAKQKF</sequence>
<dbReference type="InterPro" id="IPR022684">
    <property type="entry name" value="Calpain_cysteine_protease"/>
</dbReference>
<dbReference type="Pfam" id="PF00648">
    <property type="entry name" value="Peptidase_C2"/>
    <property type="match status" value="1"/>
</dbReference>
<dbReference type="InterPro" id="IPR001300">
    <property type="entry name" value="Peptidase_C2_calpain_cat"/>
</dbReference>
<dbReference type="SUPFAM" id="SSF54001">
    <property type="entry name" value="Cysteine proteinases"/>
    <property type="match status" value="1"/>
</dbReference>
<comment type="caution">
    <text evidence="2">Lacks conserved residue(s) required for the propagation of feature annotation.</text>
</comment>
<gene>
    <name evidence="4" type="ORF">J1605_012093</name>
</gene>
<dbReference type="PRINTS" id="PR00704">
    <property type="entry name" value="CALPAIN"/>
</dbReference>
<dbReference type="GO" id="GO:0004198">
    <property type="term" value="F:calcium-dependent cysteine-type endopeptidase activity"/>
    <property type="evidence" value="ECO:0007669"/>
    <property type="project" value="InterPro"/>
</dbReference>
<organism evidence="4 5">
    <name type="scientific">Eschrichtius robustus</name>
    <name type="common">California gray whale</name>
    <name type="synonym">Eschrichtius gibbosus</name>
    <dbReference type="NCBI Taxonomy" id="9764"/>
    <lineage>
        <taxon>Eukaryota</taxon>
        <taxon>Metazoa</taxon>
        <taxon>Chordata</taxon>
        <taxon>Craniata</taxon>
        <taxon>Vertebrata</taxon>
        <taxon>Euteleostomi</taxon>
        <taxon>Mammalia</taxon>
        <taxon>Eutheria</taxon>
        <taxon>Laurasiatheria</taxon>
        <taxon>Artiodactyla</taxon>
        <taxon>Whippomorpha</taxon>
        <taxon>Cetacea</taxon>
        <taxon>Mysticeti</taxon>
        <taxon>Eschrichtiidae</taxon>
        <taxon>Eschrichtius</taxon>
    </lineage>
</organism>
<reference evidence="4 5" key="1">
    <citation type="submission" date="2022-11" db="EMBL/GenBank/DDBJ databases">
        <title>Whole genome sequence of Eschrichtius robustus ER-17-0199.</title>
        <authorList>
            <person name="Bruniche-Olsen A."/>
            <person name="Black A.N."/>
            <person name="Fields C.J."/>
            <person name="Walden K."/>
            <person name="Dewoody J.A."/>
        </authorList>
    </citation>
    <scope>NUCLEOTIDE SEQUENCE [LARGE SCALE GENOMIC DNA]</scope>
    <source>
        <strain evidence="4">ER-17-0199</strain>
        <tissue evidence="4">Blubber</tissue>
    </source>
</reference>
<dbReference type="GO" id="GO:0005737">
    <property type="term" value="C:cytoplasm"/>
    <property type="evidence" value="ECO:0007669"/>
    <property type="project" value="TreeGrafter"/>
</dbReference>
<proteinExistence type="inferred from homology"/>
<evidence type="ECO:0000313" key="5">
    <source>
        <dbReference type="Proteomes" id="UP001159641"/>
    </source>
</evidence>
<evidence type="ECO:0000259" key="3">
    <source>
        <dbReference type="PROSITE" id="PS50203"/>
    </source>
</evidence>
<evidence type="ECO:0000256" key="2">
    <source>
        <dbReference type="PROSITE-ProRule" id="PRU00239"/>
    </source>
</evidence>
<protein>
    <recommendedName>
        <fullName evidence="3">Calpain catalytic domain-containing protein</fullName>
    </recommendedName>
</protein>
<evidence type="ECO:0000256" key="1">
    <source>
        <dbReference type="ARBA" id="ARBA00007623"/>
    </source>
</evidence>
<dbReference type="Gene3D" id="3.90.70.10">
    <property type="entry name" value="Cysteine proteinases"/>
    <property type="match status" value="1"/>
</dbReference>
<dbReference type="EMBL" id="JAIQCJ010002192">
    <property type="protein sequence ID" value="KAJ8779924.1"/>
    <property type="molecule type" value="Genomic_DNA"/>
</dbReference>
<dbReference type="AlphaFoldDB" id="A0AB34GK04"/>
<dbReference type="InterPro" id="IPR038765">
    <property type="entry name" value="Papain-like_cys_pep_sf"/>
</dbReference>
<evidence type="ECO:0000313" key="4">
    <source>
        <dbReference type="EMBL" id="KAJ8779924.1"/>
    </source>
</evidence>
<dbReference type="PANTHER" id="PTHR10183:SF333">
    <property type="entry name" value="CALPAIN-13"/>
    <property type="match status" value="1"/>
</dbReference>
<accession>A0AB34GK04</accession>